<evidence type="ECO:0000259" key="10">
    <source>
        <dbReference type="Pfam" id="PF00768"/>
    </source>
</evidence>
<feature type="active site" description="Proton acceptor" evidence="7">
    <location>
        <position position="60"/>
    </location>
</feature>
<dbReference type="GO" id="GO:0006508">
    <property type="term" value="P:proteolysis"/>
    <property type="evidence" value="ECO:0007669"/>
    <property type="project" value="InterPro"/>
</dbReference>
<dbReference type="MEROPS" id="S11.004"/>
<sequence>MFQTLFKLSLSTILLLSFSVKTELFQNTKSSHYLLLDLEQGEVLEEKGKSEKIYPASLTKMMVVYVALNHIEDKQKTAIISPNLLKELRQQGAAISNYPSQTPISYEDLLYGIALPSGADCSITLAKALFPTTDAFVQAMNQEAKQLGMLHSHFDNVTGLHSPNHYTTLEDLSRFLKVALKNQHFRNYFSAIKYTSKTGITLSHTLYRDIQKTGLKIPGYQGSKTGYTAQAGHCLALWFNQKGHPFLYLATGGPGDVYTSSHLSDAHLVTSRLAKATKKSFGPFDFFYSHSKEVFFSYCLIQSGMPHLYLFQHGS</sequence>
<feature type="domain" description="Peptidase S11 D-alanyl-D-alanine carboxypeptidase A N-terminal" evidence="10">
    <location>
        <begin position="27"/>
        <end position="236"/>
    </location>
</feature>
<dbReference type="eggNOG" id="COG1686">
    <property type="taxonomic scope" value="Bacteria"/>
</dbReference>
<dbReference type="GO" id="GO:0071555">
    <property type="term" value="P:cell wall organization"/>
    <property type="evidence" value="ECO:0007669"/>
    <property type="project" value="UniProtKB-KW"/>
</dbReference>
<comment type="caution">
    <text evidence="11">The sequence shown here is derived from an EMBL/GenBank/DDBJ whole genome shotgun (WGS) entry which is preliminary data.</text>
</comment>
<accession>D2MQ24</accession>
<evidence type="ECO:0000256" key="7">
    <source>
        <dbReference type="PIRSR" id="PIRSR618044-1"/>
    </source>
</evidence>
<proteinExistence type="inferred from homology"/>
<dbReference type="Pfam" id="PF00768">
    <property type="entry name" value="Peptidase_S11"/>
    <property type="match status" value="1"/>
</dbReference>
<dbReference type="InterPro" id="IPR018044">
    <property type="entry name" value="Peptidase_S11"/>
</dbReference>
<keyword evidence="11" id="KW-0645">Protease</keyword>
<organism evidence="11 12">
    <name type="scientific">Bulleidia extructa W1219</name>
    <dbReference type="NCBI Taxonomy" id="679192"/>
    <lineage>
        <taxon>Bacteria</taxon>
        <taxon>Bacillati</taxon>
        <taxon>Bacillota</taxon>
        <taxon>Erysipelotrichia</taxon>
        <taxon>Erysipelotrichales</taxon>
        <taxon>Erysipelotrichaceae</taxon>
        <taxon>Bulleidia</taxon>
    </lineage>
</organism>
<dbReference type="Proteomes" id="UP000005017">
    <property type="component" value="Unassembled WGS sequence"/>
</dbReference>
<keyword evidence="4" id="KW-0133">Cell shape</keyword>
<dbReference type="GO" id="GO:0009252">
    <property type="term" value="P:peptidoglycan biosynthetic process"/>
    <property type="evidence" value="ECO:0007669"/>
    <property type="project" value="UniProtKB-KW"/>
</dbReference>
<evidence type="ECO:0000313" key="11">
    <source>
        <dbReference type="EMBL" id="EFC05347.1"/>
    </source>
</evidence>
<dbReference type="PRINTS" id="PR00725">
    <property type="entry name" value="DADACBPTASE1"/>
</dbReference>
<evidence type="ECO:0000256" key="4">
    <source>
        <dbReference type="ARBA" id="ARBA00022960"/>
    </source>
</evidence>
<feature type="active site" evidence="7">
    <location>
        <position position="117"/>
    </location>
</feature>
<dbReference type="InterPro" id="IPR001967">
    <property type="entry name" value="Peptidase_S11_N"/>
</dbReference>
<dbReference type="PANTHER" id="PTHR21581:SF6">
    <property type="entry name" value="TRAFFICKING PROTEIN PARTICLE COMPLEX SUBUNIT 12"/>
    <property type="match status" value="1"/>
</dbReference>
<dbReference type="SUPFAM" id="SSF56601">
    <property type="entry name" value="beta-lactamase/transpeptidase-like"/>
    <property type="match status" value="1"/>
</dbReference>
<evidence type="ECO:0000256" key="2">
    <source>
        <dbReference type="ARBA" id="ARBA00022729"/>
    </source>
</evidence>
<reference evidence="12" key="1">
    <citation type="submission" date="2009-12" db="EMBL/GenBank/DDBJ databases">
        <title>Sequence of Clostridiales genomosp. BVAB3 str. UPII9-5.</title>
        <authorList>
            <person name="Madupu R."/>
            <person name="Durkin A.S."/>
            <person name="Torralba M."/>
            <person name="Methe B."/>
            <person name="Sutton G.G."/>
            <person name="Strausberg R.L."/>
            <person name="Nelson K.E."/>
        </authorList>
    </citation>
    <scope>NUCLEOTIDE SEQUENCE [LARGE SCALE GENOMIC DNA]</scope>
    <source>
        <strain evidence="12">W1219</strain>
    </source>
</reference>
<keyword evidence="2" id="KW-0732">Signal</keyword>
<evidence type="ECO:0000256" key="3">
    <source>
        <dbReference type="ARBA" id="ARBA00022801"/>
    </source>
</evidence>
<evidence type="ECO:0000256" key="5">
    <source>
        <dbReference type="ARBA" id="ARBA00022984"/>
    </source>
</evidence>
<dbReference type="PANTHER" id="PTHR21581">
    <property type="entry name" value="D-ALANYL-D-ALANINE CARBOXYPEPTIDASE"/>
    <property type="match status" value="1"/>
</dbReference>
<keyword evidence="6" id="KW-0961">Cell wall biogenesis/degradation</keyword>
<dbReference type="InterPro" id="IPR012338">
    <property type="entry name" value="Beta-lactam/transpept-like"/>
</dbReference>
<dbReference type="Gene3D" id="3.40.710.10">
    <property type="entry name" value="DD-peptidase/beta-lactamase superfamily"/>
    <property type="match status" value="1"/>
</dbReference>
<dbReference type="GO" id="GO:0008360">
    <property type="term" value="P:regulation of cell shape"/>
    <property type="evidence" value="ECO:0007669"/>
    <property type="project" value="UniProtKB-KW"/>
</dbReference>
<evidence type="ECO:0000256" key="9">
    <source>
        <dbReference type="RuleBase" id="RU004016"/>
    </source>
</evidence>
<evidence type="ECO:0000256" key="1">
    <source>
        <dbReference type="ARBA" id="ARBA00007164"/>
    </source>
</evidence>
<keyword evidence="11" id="KW-0121">Carboxypeptidase</keyword>
<evidence type="ECO:0000256" key="6">
    <source>
        <dbReference type="ARBA" id="ARBA00023316"/>
    </source>
</evidence>
<evidence type="ECO:0000256" key="8">
    <source>
        <dbReference type="PIRSR" id="PIRSR618044-2"/>
    </source>
</evidence>
<name>D2MQ24_9FIRM</name>
<evidence type="ECO:0000313" key="12">
    <source>
        <dbReference type="Proteomes" id="UP000005017"/>
    </source>
</evidence>
<dbReference type="GO" id="GO:0009002">
    <property type="term" value="F:serine-type D-Ala-D-Ala carboxypeptidase activity"/>
    <property type="evidence" value="ECO:0007669"/>
    <property type="project" value="InterPro"/>
</dbReference>
<dbReference type="RefSeq" id="WP_006627487.1">
    <property type="nucleotide sequence ID" value="NZ_ADFR01000015.1"/>
</dbReference>
<dbReference type="OrthoDB" id="9791132at2"/>
<keyword evidence="12" id="KW-1185">Reference proteome</keyword>
<dbReference type="EMBL" id="ADFR01000015">
    <property type="protein sequence ID" value="EFC05347.1"/>
    <property type="molecule type" value="Genomic_DNA"/>
</dbReference>
<keyword evidence="3" id="KW-0378">Hydrolase</keyword>
<keyword evidence="5" id="KW-0573">Peptidoglycan synthesis</keyword>
<feature type="binding site" evidence="8">
    <location>
        <position position="224"/>
    </location>
    <ligand>
        <name>substrate</name>
    </ligand>
</feature>
<feature type="active site" description="Acyl-ester intermediate" evidence="7">
    <location>
        <position position="57"/>
    </location>
</feature>
<dbReference type="AlphaFoldDB" id="D2MQ24"/>
<protein>
    <submittedName>
        <fullName evidence="11">Serine-type D-Ala-D-Ala carboxypeptidase</fullName>
    </submittedName>
</protein>
<dbReference type="STRING" id="679192.HMPREF9013_1373"/>
<gene>
    <name evidence="11" type="ORF">HMPREF9013_1373</name>
</gene>
<comment type="similarity">
    <text evidence="1 9">Belongs to the peptidase S11 family.</text>
</comment>